<dbReference type="InterPro" id="IPR048050">
    <property type="entry name" value="ANTH_N_plant"/>
</dbReference>
<dbReference type="Pfam" id="PF04112">
    <property type="entry name" value="Mak10"/>
    <property type="match status" value="1"/>
</dbReference>
<evidence type="ECO:0000259" key="12">
    <source>
        <dbReference type="PROSITE" id="PS50942"/>
    </source>
</evidence>
<keyword evidence="14" id="KW-1185">Reference proteome</keyword>
<dbReference type="InterPro" id="IPR013809">
    <property type="entry name" value="ENTH"/>
</dbReference>
<dbReference type="GO" id="GO:0030136">
    <property type="term" value="C:clathrin-coated vesicle"/>
    <property type="evidence" value="ECO:0007669"/>
    <property type="project" value="UniProtKB-SubCell"/>
</dbReference>
<dbReference type="InterPro" id="IPR014712">
    <property type="entry name" value="ANTH_dom_sf"/>
</dbReference>
<dbReference type="PROSITE" id="PS50942">
    <property type="entry name" value="ENTH"/>
    <property type="match status" value="1"/>
</dbReference>
<dbReference type="InterPro" id="IPR057983">
    <property type="entry name" value="NAA35-like_N"/>
</dbReference>
<dbReference type="GO" id="GO:0031417">
    <property type="term" value="C:NatC complex"/>
    <property type="evidence" value="ECO:0007669"/>
    <property type="project" value="InterPro"/>
</dbReference>
<evidence type="ECO:0000256" key="3">
    <source>
        <dbReference type="ARBA" id="ARBA00004600"/>
    </source>
</evidence>
<dbReference type="GO" id="GO:0048268">
    <property type="term" value="P:clathrin coat assembly"/>
    <property type="evidence" value="ECO:0007669"/>
    <property type="project" value="InterPro"/>
</dbReference>
<dbReference type="Pfam" id="PF07651">
    <property type="entry name" value="ANTH"/>
    <property type="match status" value="1"/>
</dbReference>
<comment type="subcellular location">
    <subcellularLocation>
        <location evidence="1">Cytoplasmic vesicle</location>
        <location evidence="1">Clathrin-coated vesicle</location>
    </subcellularLocation>
    <subcellularLocation>
        <location evidence="2">Golgi apparatus</location>
    </subcellularLocation>
    <subcellularLocation>
        <location evidence="3">Membrane</location>
        <location evidence="3">Clathrin-coated pit</location>
    </subcellularLocation>
</comment>
<dbReference type="PANTHER" id="PTHR21373:SF0">
    <property type="entry name" value="N-ALPHA-ACETYLTRANSFERASE 35, NATC AUXILIARY SUBUNIT"/>
    <property type="match status" value="1"/>
</dbReference>
<dbReference type="Pfam" id="PF25789">
    <property type="entry name" value="TPR_NAA35"/>
    <property type="match status" value="1"/>
</dbReference>
<dbReference type="SUPFAM" id="SSF89009">
    <property type="entry name" value="GAT-like domain"/>
    <property type="match status" value="1"/>
</dbReference>
<dbReference type="Proteomes" id="UP000823749">
    <property type="component" value="Chromosome 3"/>
</dbReference>
<feature type="domain" description="ENTH" evidence="12">
    <location>
        <begin position="859"/>
        <end position="997"/>
    </location>
</feature>
<dbReference type="FunFam" id="1.25.40.90:FF:000005">
    <property type="entry name" value="Clathrin assembly protein AP180"/>
    <property type="match status" value="1"/>
</dbReference>
<dbReference type="InterPro" id="IPR008942">
    <property type="entry name" value="ENTH_VHS"/>
</dbReference>
<feature type="region of interest" description="Disordered" evidence="11">
    <location>
        <begin position="1161"/>
        <end position="1209"/>
    </location>
</feature>
<evidence type="ECO:0000256" key="1">
    <source>
        <dbReference type="ARBA" id="ARBA00004132"/>
    </source>
</evidence>
<keyword evidence="5" id="KW-0963">Cytoplasm</keyword>
<dbReference type="SMART" id="SM00273">
    <property type="entry name" value="ENTH"/>
    <property type="match status" value="1"/>
</dbReference>
<protein>
    <recommendedName>
        <fullName evidence="12">ENTH domain-containing protein</fullName>
    </recommendedName>
</protein>
<evidence type="ECO:0000256" key="10">
    <source>
        <dbReference type="ARBA" id="ARBA00023329"/>
    </source>
</evidence>
<accession>A0AAV6L433</accession>
<feature type="compositionally biased region" description="Basic and acidic residues" evidence="11">
    <location>
        <begin position="1177"/>
        <end position="1187"/>
    </location>
</feature>
<dbReference type="FunFam" id="1.20.58.150:FF:000006">
    <property type="entry name" value="putative clathrin assembly protein At5g35200"/>
    <property type="match status" value="1"/>
</dbReference>
<evidence type="ECO:0000256" key="11">
    <source>
        <dbReference type="SAM" id="MobiDB-lite"/>
    </source>
</evidence>
<dbReference type="InterPro" id="IPR007244">
    <property type="entry name" value="Naa35_N"/>
</dbReference>
<dbReference type="GO" id="GO:0006897">
    <property type="term" value="P:endocytosis"/>
    <property type="evidence" value="ECO:0007669"/>
    <property type="project" value="UniProtKB-KW"/>
</dbReference>
<dbReference type="GO" id="GO:0030276">
    <property type="term" value="F:clathrin binding"/>
    <property type="evidence" value="ECO:0007669"/>
    <property type="project" value="InterPro"/>
</dbReference>
<proteinExistence type="inferred from homology"/>
<dbReference type="InterPro" id="IPR057982">
    <property type="entry name" value="TPR_NAA35"/>
</dbReference>
<evidence type="ECO:0000256" key="4">
    <source>
        <dbReference type="ARBA" id="ARBA00006289"/>
    </source>
</evidence>
<organism evidence="13 14">
    <name type="scientific">Rhododendron griersonianum</name>
    <dbReference type="NCBI Taxonomy" id="479676"/>
    <lineage>
        <taxon>Eukaryota</taxon>
        <taxon>Viridiplantae</taxon>
        <taxon>Streptophyta</taxon>
        <taxon>Embryophyta</taxon>
        <taxon>Tracheophyta</taxon>
        <taxon>Spermatophyta</taxon>
        <taxon>Magnoliopsida</taxon>
        <taxon>eudicotyledons</taxon>
        <taxon>Gunneridae</taxon>
        <taxon>Pentapetalae</taxon>
        <taxon>asterids</taxon>
        <taxon>Ericales</taxon>
        <taxon>Ericaceae</taxon>
        <taxon>Ericoideae</taxon>
        <taxon>Rhodoreae</taxon>
        <taxon>Rhododendron</taxon>
    </lineage>
</organism>
<reference evidence="13" key="1">
    <citation type="submission" date="2020-08" db="EMBL/GenBank/DDBJ databases">
        <title>Plant Genome Project.</title>
        <authorList>
            <person name="Zhang R.-G."/>
        </authorList>
    </citation>
    <scope>NUCLEOTIDE SEQUENCE</scope>
    <source>
        <strain evidence="13">WSP0</strain>
        <tissue evidence="13">Leaf</tissue>
    </source>
</reference>
<evidence type="ECO:0000256" key="2">
    <source>
        <dbReference type="ARBA" id="ARBA00004555"/>
    </source>
</evidence>
<keyword evidence="8" id="KW-0472">Membrane</keyword>
<evidence type="ECO:0000313" key="14">
    <source>
        <dbReference type="Proteomes" id="UP000823749"/>
    </source>
</evidence>
<comment type="similarity">
    <text evidence="4">Belongs to the MAK10 family.</text>
</comment>
<dbReference type="GO" id="GO:0005794">
    <property type="term" value="C:Golgi apparatus"/>
    <property type="evidence" value="ECO:0007669"/>
    <property type="project" value="UniProtKB-SubCell"/>
</dbReference>
<gene>
    <name evidence="13" type="ORF">RHGRI_009117</name>
</gene>
<evidence type="ECO:0000256" key="9">
    <source>
        <dbReference type="ARBA" id="ARBA00023176"/>
    </source>
</evidence>
<evidence type="ECO:0000313" key="13">
    <source>
        <dbReference type="EMBL" id="KAG5559470.1"/>
    </source>
</evidence>
<evidence type="ECO:0000256" key="7">
    <source>
        <dbReference type="ARBA" id="ARBA00023034"/>
    </source>
</evidence>
<keyword evidence="6" id="KW-0254">Endocytosis</keyword>
<dbReference type="GO" id="GO:0005905">
    <property type="term" value="C:clathrin-coated pit"/>
    <property type="evidence" value="ECO:0007669"/>
    <property type="project" value="UniProtKB-SubCell"/>
</dbReference>
<keyword evidence="9" id="KW-0168">Coated pit</keyword>
<dbReference type="Gene3D" id="1.20.58.150">
    <property type="entry name" value="ANTH domain"/>
    <property type="match status" value="1"/>
</dbReference>
<dbReference type="Gene3D" id="1.25.40.90">
    <property type="match status" value="1"/>
</dbReference>
<dbReference type="InterPro" id="IPR011417">
    <property type="entry name" value="ANTH_dom"/>
</dbReference>
<name>A0AAV6L433_9ERIC</name>
<evidence type="ECO:0000256" key="5">
    <source>
        <dbReference type="ARBA" id="ARBA00022490"/>
    </source>
</evidence>
<evidence type="ECO:0000256" key="8">
    <source>
        <dbReference type="ARBA" id="ARBA00023136"/>
    </source>
</evidence>
<dbReference type="PANTHER" id="PTHR21373">
    <property type="entry name" value="GLUCOSE REPRESSIBLE PROTEIN MAK10"/>
    <property type="match status" value="1"/>
</dbReference>
<evidence type="ECO:0000256" key="6">
    <source>
        <dbReference type="ARBA" id="ARBA00022583"/>
    </source>
</evidence>
<dbReference type="SUPFAM" id="SSF48464">
    <property type="entry name" value="ENTH/VHS domain"/>
    <property type="match status" value="1"/>
</dbReference>
<dbReference type="EMBL" id="JACTNZ010000003">
    <property type="protein sequence ID" value="KAG5559470.1"/>
    <property type="molecule type" value="Genomic_DNA"/>
</dbReference>
<sequence>MAEKVRLPINPSIPSGEQTVWADISFLLDSACKANVVEYLLPTEEIDSDESVRGYYSSDASINFSCFQNVVVALFSVANSILSMKCKRESIIPYQKEGITGMPLVASAWFNFVCCCLVTDLRDGELIHGENFNLFAAMSALEIMDPKMDSGIVRRYYSVDEAIDSGAAPIPLSSDRIVDVQCVIDIMDHLLACEATWHKGHSLAQTVFSCIYLLKPDRTSPHALLHSYCRVIRATCNLVVSVVSDARTNEVNSYVFSWQEEDLFTMTYGLPLKGDGDEKCLSMLHAVEETISRQLRACKAPPSKKRVVEDIEPLQTNPDLEEEFCKALLCRIRFRKHFYHALTAMKRPQGRGLELARKHIDSCLSELDSILKSSEFLCSNACGTCEDGLEDRTTASGCQPIGFDASLNCRLSAPTPPRAIKILSWIKAVEYFQKLLHDLDILCSYSLDPLLEGVLRFVVEFQKFQPDLVARAHLQVLLIHDGKLYGRDPVFTVISKAVALPEFPKDHEIQKNEVLAQLGQLVISLLKILCTNAAWQRRKLGKILQDWRVSYMQLELAFKKEFRDISSTLIDESLCDKISKHILVWVEEQTYWIASRFLVLGFELELYSPSEYCMVYWYMYVVFIKLAEKTHLKMLTSHETGKRKAKKKKDSLKDLARDYQIPPGVLLLQCHIYLAEALTMMLAALRNEHKVFPSLGPFNTEYERFNQHFELLQKASIPDPITFFSYEESTMNARLSNPVMHNCFKDALRIAKELRSSFSHDPERVAELRRIEQVAEHNGVALNLICRLGTLEPSLKPITPKLTSRTAAQNSNSAMIICFFCSDFHEFCSLRGRMSGGTQNSLRKALGAIKDTTTVSLAKVNSDYKELDIAIVKATNHVERPAKEKYIKAIFAAVSATRPRADVAYCIHALARRLSKTQNWAVALKTLIVIHRALREVDPTFHEELNNYGRSRSHMLNLAHFKDDSSPSAWDYSAWVRTYALFLEERMECYRVLKYDVEADRPRTKDLDTPGLLEQLPALQQLLSRVLGCQPEGAAVGNFVIQLALSMVASESINIYNAISDGTVNLVDKFFEMPHVDALRALDIYRKAGQQAERLSEFYEICKGLDIRRGETFIKIEQPPASFMQAMEEYAREAPRGSTFRKDQVKSASPKVILAIEDKNTAEMLEARPPSPPQPEPKPEPKPEPVKVEAPVANNPPDLLGLNDPHPAASELDEKNAMALAIVPVGDQPTTAGSPLTNGGTGWELALVTAPSSNGSASTTSELGGGLDKLTLDSLYDDAIRRSNQNASYNPWEQGPMAGPLMPQIAHDPFFASHSVAAPHSVQMAAMANQQQAFMFQQQQQQQMMMMMMMGQQQQQQPSNPFANAYGANVHPYGPGMPVQAQNPFTRLV</sequence>
<keyword evidence="10" id="KW-0968">Cytoplasmic vesicle</keyword>
<dbReference type="GO" id="GO:0005545">
    <property type="term" value="F:1-phosphatidylinositol binding"/>
    <property type="evidence" value="ECO:0007669"/>
    <property type="project" value="InterPro"/>
</dbReference>
<dbReference type="CDD" id="cd03564">
    <property type="entry name" value="ANTH_N"/>
    <property type="match status" value="1"/>
</dbReference>
<keyword evidence="7" id="KW-0333">Golgi apparatus</keyword>
<comment type="caution">
    <text evidence="13">The sequence shown here is derived from an EMBL/GenBank/DDBJ whole genome shotgun (WGS) entry which is preliminary data.</text>
</comment>